<dbReference type="Gene3D" id="3.40.50.720">
    <property type="entry name" value="NAD(P)-binding Rossmann-like Domain"/>
    <property type="match status" value="1"/>
</dbReference>
<accession>A0ABW1A8L3</accession>
<dbReference type="InterPro" id="IPR036291">
    <property type="entry name" value="NAD(P)-bd_dom_sf"/>
</dbReference>
<dbReference type="EMBL" id="JBHSON010000055">
    <property type="protein sequence ID" value="MFC5750609.1"/>
    <property type="molecule type" value="Genomic_DNA"/>
</dbReference>
<keyword evidence="2" id="KW-1185">Reference proteome</keyword>
<name>A0ABW1A8L3_9ACTN</name>
<proteinExistence type="predicted"/>
<dbReference type="SUPFAM" id="SSF51735">
    <property type="entry name" value="NAD(P)-binding Rossmann-fold domains"/>
    <property type="match status" value="1"/>
</dbReference>
<feature type="non-terminal residue" evidence="1">
    <location>
        <position position="26"/>
    </location>
</feature>
<comment type="caution">
    <text evidence="1">The sequence shown here is derived from an EMBL/GenBank/DDBJ whole genome shotgun (WGS) entry which is preliminary data.</text>
</comment>
<evidence type="ECO:0000313" key="2">
    <source>
        <dbReference type="Proteomes" id="UP001596074"/>
    </source>
</evidence>
<reference evidence="2" key="1">
    <citation type="journal article" date="2019" name="Int. J. Syst. Evol. Microbiol.">
        <title>The Global Catalogue of Microorganisms (GCM) 10K type strain sequencing project: providing services to taxonomists for standard genome sequencing and annotation.</title>
        <authorList>
            <consortium name="The Broad Institute Genomics Platform"/>
            <consortium name="The Broad Institute Genome Sequencing Center for Infectious Disease"/>
            <person name="Wu L."/>
            <person name="Ma J."/>
        </authorList>
    </citation>
    <scope>NUCLEOTIDE SEQUENCE [LARGE SCALE GENOMIC DNA]</scope>
    <source>
        <strain evidence="2">KCTC 42087</strain>
    </source>
</reference>
<dbReference type="Proteomes" id="UP001596074">
    <property type="component" value="Unassembled WGS sequence"/>
</dbReference>
<protein>
    <submittedName>
        <fullName evidence="1">Uncharacterized protein</fullName>
    </submittedName>
</protein>
<dbReference type="RefSeq" id="WP_378286360.1">
    <property type="nucleotide sequence ID" value="NZ_JBHSON010000055.1"/>
</dbReference>
<gene>
    <name evidence="1" type="ORF">ACFPZN_33715</name>
</gene>
<evidence type="ECO:0000313" key="1">
    <source>
        <dbReference type="EMBL" id="MFC5750609.1"/>
    </source>
</evidence>
<sequence>MKAPEHSKVIRAALKAGKHVLSEWPL</sequence>
<organism evidence="1 2">
    <name type="scientific">Actinomadura rugatobispora</name>
    <dbReference type="NCBI Taxonomy" id="1994"/>
    <lineage>
        <taxon>Bacteria</taxon>
        <taxon>Bacillati</taxon>
        <taxon>Actinomycetota</taxon>
        <taxon>Actinomycetes</taxon>
        <taxon>Streptosporangiales</taxon>
        <taxon>Thermomonosporaceae</taxon>
        <taxon>Actinomadura</taxon>
    </lineage>
</organism>